<dbReference type="EMBL" id="JAATOP010000002">
    <property type="protein sequence ID" value="NIY71833.1"/>
    <property type="molecule type" value="Genomic_DNA"/>
</dbReference>
<name>A0ABX0VYW0_9RHOB</name>
<gene>
    <name evidence="1" type="ORF">HCZ30_05220</name>
</gene>
<keyword evidence="2" id="KW-1185">Reference proteome</keyword>
<comment type="caution">
    <text evidence="1">The sequence shown here is derived from an EMBL/GenBank/DDBJ whole genome shotgun (WGS) entry which is preliminary data.</text>
</comment>
<sequence length="257" mass="28091">MLATFAATCLAQTASAHFLLPYTDQTQIERPGDVPMQLIFWHPFENGHVMDLAEPEEFYVIHGGEKTDLMDTLEQTSFEGSENAGQSYKASVPVKRSGDYVVVTAPQPYLEESEDIYIQQFTKLVLNRNGLPTDWNEVLDLPAEIQPLNKPYNIIAGSTFTGRVLADGEPVAGVEIEVEYVAAVPDMAQSSTTTPSVTTMPGGAVVAISDINGYFTFGVPRAGWWGFAALGAGKTTEFDGKELSQDAVIWVHAYEME</sequence>
<dbReference type="InterPro" id="IPR019613">
    <property type="entry name" value="DUF4198"/>
</dbReference>
<organism evidence="1 2">
    <name type="scientific">Marivivens donghaensis</name>
    <dbReference type="NCBI Taxonomy" id="1699413"/>
    <lineage>
        <taxon>Bacteria</taxon>
        <taxon>Pseudomonadati</taxon>
        <taxon>Pseudomonadota</taxon>
        <taxon>Alphaproteobacteria</taxon>
        <taxon>Rhodobacterales</taxon>
        <taxon>Paracoccaceae</taxon>
        <taxon>Marivivens group</taxon>
        <taxon>Marivivens</taxon>
    </lineage>
</organism>
<evidence type="ECO:0000313" key="2">
    <source>
        <dbReference type="Proteomes" id="UP000709466"/>
    </source>
</evidence>
<dbReference type="Pfam" id="PF10670">
    <property type="entry name" value="DUF4198"/>
    <property type="match status" value="1"/>
</dbReference>
<proteinExistence type="predicted"/>
<dbReference type="Proteomes" id="UP000709466">
    <property type="component" value="Unassembled WGS sequence"/>
</dbReference>
<protein>
    <submittedName>
        <fullName evidence="1">DUF4198 domain-containing protein</fullName>
    </submittedName>
</protein>
<evidence type="ECO:0000313" key="1">
    <source>
        <dbReference type="EMBL" id="NIY71833.1"/>
    </source>
</evidence>
<accession>A0ABX0VYW0</accession>
<reference evidence="1 2" key="1">
    <citation type="submission" date="2020-03" db="EMBL/GenBank/DDBJ databases">
        <title>Bacterial isolates of synthetic phycosphere.</title>
        <authorList>
            <person name="Fu H."/>
            <person name="Moran M.A."/>
        </authorList>
    </citation>
    <scope>NUCLEOTIDE SEQUENCE [LARGE SCALE GENOMIC DNA]</scope>
    <source>
        <strain evidence="1 2">HF1</strain>
    </source>
</reference>